<gene>
    <name evidence="1" type="ORF">BU25DRAFT_411564</name>
</gene>
<proteinExistence type="predicted"/>
<protein>
    <submittedName>
        <fullName evidence="1">Uncharacterized protein</fullName>
    </submittedName>
</protein>
<comment type="caution">
    <text evidence="1">The sequence shown here is derived from an EMBL/GenBank/DDBJ whole genome shotgun (WGS) entry which is preliminary data.</text>
</comment>
<reference evidence="1" key="1">
    <citation type="journal article" date="2020" name="Stud. Mycol.">
        <title>101 Dothideomycetes genomes: a test case for predicting lifestyles and emergence of pathogens.</title>
        <authorList>
            <person name="Haridas S."/>
            <person name="Albert R."/>
            <person name="Binder M."/>
            <person name="Bloem J."/>
            <person name="Labutti K."/>
            <person name="Salamov A."/>
            <person name="Andreopoulos B."/>
            <person name="Baker S."/>
            <person name="Barry K."/>
            <person name="Bills G."/>
            <person name="Bluhm B."/>
            <person name="Cannon C."/>
            <person name="Castanera R."/>
            <person name="Culley D."/>
            <person name="Daum C."/>
            <person name="Ezra D."/>
            <person name="Gonzalez J."/>
            <person name="Henrissat B."/>
            <person name="Kuo A."/>
            <person name="Liang C."/>
            <person name="Lipzen A."/>
            <person name="Lutzoni F."/>
            <person name="Magnuson J."/>
            <person name="Mondo S."/>
            <person name="Nolan M."/>
            <person name="Ohm R."/>
            <person name="Pangilinan J."/>
            <person name="Park H.-J."/>
            <person name="Ramirez L."/>
            <person name="Alfaro M."/>
            <person name="Sun H."/>
            <person name="Tritt A."/>
            <person name="Yoshinaga Y."/>
            <person name="Zwiers L.-H."/>
            <person name="Turgeon B."/>
            <person name="Goodwin S."/>
            <person name="Spatafora J."/>
            <person name="Crous P."/>
            <person name="Grigoriev I."/>
        </authorList>
    </citation>
    <scope>NUCLEOTIDE SEQUENCE</scope>
    <source>
        <strain evidence="1">CBS 525.71</strain>
    </source>
</reference>
<keyword evidence="2" id="KW-1185">Reference proteome</keyword>
<sequence length="73" mass="8038">MLNRYYSRHKPTNKEHRCSNDVTTSYDVANRAMFASRPYFVTAATATNTGRSTTIGLALRVPKVSSDSLPANG</sequence>
<accession>A0ACB6RX15</accession>
<dbReference type="Proteomes" id="UP000799754">
    <property type="component" value="Unassembled WGS sequence"/>
</dbReference>
<organism evidence="1 2">
    <name type="scientific">Macroventuria anomochaeta</name>
    <dbReference type="NCBI Taxonomy" id="301207"/>
    <lineage>
        <taxon>Eukaryota</taxon>
        <taxon>Fungi</taxon>
        <taxon>Dikarya</taxon>
        <taxon>Ascomycota</taxon>
        <taxon>Pezizomycotina</taxon>
        <taxon>Dothideomycetes</taxon>
        <taxon>Pleosporomycetidae</taxon>
        <taxon>Pleosporales</taxon>
        <taxon>Pleosporineae</taxon>
        <taxon>Didymellaceae</taxon>
        <taxon>Macroventuria</taxon>
    </lineage>
</organism>
<name>A0ACB6RX15_9PLEO</name>
<evidence type="ECO:0000313" key="2">
    <source>
        <dbReference type="Proteomes" id="UP000799754"/>
    </source>
</evidence>
<evidence type="ECO:0000313" key="1">
    <source>
        <dbReference type="EMBL" id="KAF2626586.1"/>
    </source>
</evidence>
<dbReference type="EMBL" id="MU006720">
    <property type="protein sequence ID" value="KAF2626586.1"/>
    <property type="molecule type" value="Genomic_DNA"/>
</dbReference>